<dbReference type="AlphaFoldDB" id="A0A6J4QXY4"/>
<dbReference type="EMBL" id="CADCVG010000034">
    <property type="protein sequence ID" value="CAA9449778.1"/>
    <property type="molecule type" value="Genomic_DNA"/>
</dbReference>
<evidence type="ECO:0000313" key="1">
    <source>
        <dbReference type="EMBL" id="CAA9449778.1"/>
    </source>
</evidence>
<name>A0A6J4QXY4_9ACTN</name>
<protein>
    <submittedName>
        <fullName evidence="1">Uncharacterized protein</fullName>
    </submittedName>
</protein>
<accession>A0A6J4QXY4</accession>
<sequence>MPIDKPKERSFVLECVCRERLVVSGREEDWRSRNPVFRCECGESLTLAAGKDVGEEGFLDAG</sequence>
<organism evidence="1">
    <name type="scientific">uncultured Rubrobacteraceae bacterium</name>
    <dbReference type="NCBI Taxonomy" id="349277"/>
    <lineage>
        <taxon>Bacteria</taxon>
        <taxon>Bacillati</taxon>
        <taxon>Actinomycetota</taxon>
        <taxon>Rubrobacteria</taxon>
        <taxon>Rubrobacterales</taxon>
        <taxon>Rubrobacteraceae</taxon>
        <taxon>environmental samples</taxon>
    </lineage>
</organism>
<gene>
    <name evidence="1" type="ORF">AVDCRST_MAG14-770</name>
</gene>
<reference evidence="1" key="1">
    <citation type="submission" date="2020-02" db="EMBL/GenBank/DDBJ databases">
        <authorList>
            <person name="Meier V. D."/>
        </authorList>
    </citation>
    <scope>NUCLEOTIDE SEQUENCE</scope>
    <source>
        <strain evidence="1">AVDCRST_MAG14</strain>
    </source>
</reference>
<proteinExistence type="predicted"/>